<accession>A0A3N0XKC4</accession>
<comment type="caution">
    <text evidence="1">The sequence shown here is derived from an EMBL/GenBank/DDBJ whole genome shotgun (WGS) entry which is preliminary data.</text>
</comment>
<organism evidence="1 2">
    <name type="scientific">Anabarilius grahami</name>
    <name type="common">Kanglang fish</name>
    <name type="synonym">Barilius grahami</name>
    <dbReference type="NCBI Taxonomy" id="495550"/>
    <lineage>
        <taxon>Eukaryota</taxon>
        <taxon>Metazoa</taxon>
        <taxon>Chordata</taxon>
        <taxon>Craniata</taxon>
        <taxon>Vertebrata</taxon>
        <taxon>Euteleostomi</taxon>
        <taxon>Actinopterygii</taxon>
        <taxon>Neopterygii</taxon>
        <taxon>Teleostei</taxon>
        <taxon>Ostariophysi</taxon>
        <taxon>Cypriniformes</taxon>
        <taxon>Xenocyprididae</taxon>
        <taxon>Xenocypridinae</taxon>
        <taxon>Xenocypridinae incertae sedis</taxon>
        <taxon>Anabarilius</taxon>
    </lineage>
</organism>
<dbReference type="Proteomes" id="UP000281406">
    <property type="component" value="Unassembled WGS sequence"/>
</dbReference>
<evidence type="ECO:0000313" key="1">
    <source>
        <dbReference type="EMBL" id="ROI48896.1"/>
    </source>
</evidence>
<evidence type="ECO:0000313" key="2">
    <source>
        <dbReference type="Proteomes" id="UP000281406"/>
    </source>
</evidence>
<dbReference type="EMBL" id="RJVU01071319">
    <property type="protein sequence ID" value="ROI48896.1"/>
    <property type="molecule type" value="Genomic_DNA"/>
</dbReference>
<keyword evidence="2" id="KW-1185">Reference proteome</keyword>
<dbReference type="AlphaFoldDB" id="A0A3N0XKC4"/>
<sequence>MLSIKAKAKEEAARHMAELQPQPQMKMTIRALIPSPKRPIQGNKDPSRGYGPVLGKASSPRVCNTSVNMHPGGILVSALLQVHAAILLTFLVETHTLAAWNRCLLLPESTNRSGADGARALRWNDARHNRELLMRFFMSELAPVKHVATNTRKLTEQE</sequence>
<gene>
    <name evidence="1" type="ORF">DPX16_3917</name>
</gene>
<name>A0A3N0XKC4_ANAGA</name>
<reference evidence="1 2" key="1">
    <citation type="submission" date="2018-10" db="EMBL/GenBank/DDBJ databases">
        <title>Genome assembly for a Yunnan-Guizhou Plateau 3E fish, Anabarilius grahami (Regan), and its evolutionary and genetic applications.</title>
        <authorList>
            <person name="Jiang W."/>
        </authorList>
    </citation>
    <scope>NUCLEOTIDE SEQUENCE [LARGE SCALE GENOMIC DNA]</scope>
    <source>
        <strain evidence="1">AG-KIZ</strain>
        <tissue evidence="1">Muscle</tissue>
    </source>
</reference>
<protein>
    <submittedName>
        <fullName evidence="1">Uncharacterized protein</fullName>
    </submittedName>
</protein>
<proteinExistence type="predicted"/>